<dbReference type="InterPro" id="IPR040554">
    <property type="entry name" value="KPWE_PEX14_dom"/>
</dbReference>
<feature type="compositionally biased region" description="Polar residues" evidence="1">
    <location>
        <begin position="77"/>
        <end position="95"/>
    </location>
</feature>
<accession>A0A8C4SB10</accession>
<dbReference type="Ensembl" id="ENSECRT00000014511.1">
    <property type="protein sequence ID" value="ENSECRP00000014264.1"/>
    <property type="gene ID" value="ENSECRG00000009523.1"/>
</dbReference>
<name>A0A8C4SB10_ERPCA</name>
<feature type="compositionally biased region" description="Polar residues" evidence="1">
    <location>
        <begin position="13"/>
        <end position="22"/>
    </location>
</feature>
<dbReference type="Proteomes" id="UP000694620">
    <property type="component" value="Chromosome 10"/>
</dbReference>
<reference evidence="3" key="2">
    <citation type="submission" date="2025-08" db="UniProtKB">
        <authorList>
            <consortium name="Ensembl"/>
        </authorList>
    </citation>
    <scope>IDENTIFICATION</scope>
</reference>
<sequence>MDKQTATVHVESTMKQAGQLKSGQEVPGIKKLNITACNQEPTASQITRRRKPWEADCIQMPCACSPCVFVHNHQHRPQSQYHIHHQQQGQPLPQANYDSFYLRSADF</sequence>
<keyword evidence="4" id="KW-1185">Reference proteome</keyword>
<evidence type="ECO:0000313" key="4">
    <source>
        <dbReference type="Proteomes" id="UP000694620"/>
    </source>
</evidence>
<feature type="region of interest" description="Disordered" evidence="1">
    <location>
        <begin position="1"/>
        <end position="24"/>
    </location>
</feature>
<dbReference type="InterPro" id="IPR039995">
    <property type="entry name" value="PEX39"/>
</dbReference>
<dbReference type="AlphaFoldDB" id="A0A8C4SB10"/>
<proteinExistence type="predicted"/>
<protein>
    <recommendedName>
        <fullName evidence="2">Peroxisomal membrane protein PEX14-like KPWE domain-containing protein</fullName>
    </recommendedName>
</protein>
<organism evidence="3 4">
    <name type="scientific">Erpetoichthys calabaricus</name>
    <name type="common">Rope fish</name>
    <name type="synonym">Calamoichthys calabaricus</name>
    <dbReference type="NCBI Taxonomy" id="27687"/>
    <lineage>
        <taxon>Eukaryota</taxon>
        <taxon>Metazoa</taxon>
        <taxon>Chordata</taxon>
        <taxon>Craniata</taxon>
        <taxon>Vertebrata</taxon>
        <taxon>Euteleostomi</taxon>
        <taxon>Actinopterygii</taxon>
        <taxon>Polypteriformes</taxon>
        <taxon>Polypteridae</taxon>
        <taxon>Erpetoichthys</taxon>
    </lineage>
</organism>
<evidence type="ECO:0000259" key="2">
    <source>
        <dbReference type="Pfam" id="PF17733"/>
    </source>
</evidence>
<dbReference type="Pfam" id="PF17733">
    <property type="entry name" value="KPWE_dom"/>
    <property type="match status" value="1"/>
</dbReference>
<feature type="region of interest" description="Disordered" evidence="1">
    <location>
        <begin position="76"/>
        <end position="95"/>
    </location>
</feature>
<evidence type="ECO:0000256" key="1">
    <source>
        <dbReference type="SAM" id="MobiDB-lite"/>
    </source>
</evidence>
<feature type="domain" description="Peroxisomal membrane protein PEX14-like KPWE" evidence="2">
    <location>
        <begin position="21"/>
        <end position="54"/>
    </location>
</feature>
<dbReference type="PANTHER" id="PTHR40657:SF1">
    <property type="entry name" value="RIKEN CDNA 2310039H08 GENE"/>
    <property type="match status" value="1"/>
</dbReference>
<dbReference type="PANTHER" id="PTHR40657">
    <property type="entry name" value="HYPOTHETICAL PROTEIN LOC681367"/>
    <property type="match status" value="1"/>
</dbReference>
<evidence type="ECO:0000313" key="3">
    <source>
        <dbReference type="Ensembl" id="ENSECRP00000014264.1"/>
    </source>
</evidence>
<reference evidence="3" key="3">
    <citation type="submission" date="2025-09" db="UniProtKB">
        <authorList>
            <consortium name="Ensembl"/>
        </authorList>
    </citation>
    <scope>IDENTIFICATION</scope>
</reference>
<reference evidence="3" key="1">
    <citation type="submission" date="2021-06" db="EMBL/GenBank/DDBJ databases">
        <authorList>
            <consortium name="Wellcome Sanger Institute Data Sharing"/>
        </authorList>
    </citation>
    <scope>NUCLEOTIDE SEQUENCE [LARGE SCALE GENOMIC DNA]</scope>
</reference>